<dbReference type="InterPro" id="IPR019734">
    <property type="entry name" value="TPR_rpt"/>
</dbReference>
<keyword evidence="1" id="KW-0802">TPR repeat</keyword>
<dbReference type="RefSeq" id="WP_073088985.1">
    <property type="nucleotide sequence ID" value="NZ_FRBC01000008.1"/>
</dbReference>
<protein>
    <submittedName>
        <fullName evidence="2">Uncharacterized protein</fullName>
    </submittedName>
</protein>
<dbReference type="Proteomes" id="UP000184263">
    <property type="component" value="Unassembled WGS sequence"/>
</dbReference>
<feature type="repeat" description="TPR" evidence="1">
    <location>
        <begin position="100"/>
        <end position="133"/>
    </location>
</feature>
<dbReference type="PROSITE" id="PS50005">
    <property type="entry name" value="TPR"/>
    <property type="match status" value="1"/>
</dbReference>
<reference evidence="2 3" key="1">
    <citation type="submission" date="2016-11" db="EMBL/GenBank/DDBJ databases">
        <authorList>
            <person name="Jaros S."/>
            <person name="Januszkiewicz K."/>
            <person name="Wedrychowicz H."/>
        </authorList>
    </citation>
    <scope>NUCLEOTIDE SEQUENCE [LARGE SCALE GENOMIC DNA]</scope>
    <source>
        <strain evidence="2 3">HD4</strain>
    </source>
</reference>
<dbReference type="Gene3D" id="1.25.40.10">
    <property type="entry name" value="Tetratricopeptide repeat domain"/>
    <property type="match status" value="1"/>
</dbReference>
<dbReference type="SUPFAM" id="SSF48452">
    <property type="entry name" value="TPR-like"/>
    <property type="match status" value="1"/>
</dbReference>
<dbReference type="AlphaFoldDB" id="A0A1M6TNY0"/>
<proteinExistence type="predicted"/>
<name>A0A1M6TNY0_SELRU</name>
<dbReference type="EMBL" id="FRBC01000008">
    <property type="protein sequence ID" value="SHK58603.1"/>
    <property type="molecule type" value="Genomic_DNA"/>
</dbReference>
<dbReference type="InterPro" id="IPR011990">
    <property type="entry name" value="TPR-like_helical_dom_sf"/>
</dbReference>
<evidence type="ECO:0000256" key="1">
    <source>
        <dbReference type="PROSITE-ProRule" id="PRU00339"/>
    </source>
</evidence>
<accession>A0A1M6TNY0</accession>
<gene>
    <name evidence="2" type="ORF">SAMN05216582_10885</name>
</gene>
<dbReference type="OrthoDB" id="1998276at2"/>
<evidence type="ECO:0000313" key="3">
    <source>
        <dbReference type="Proteomes" id="UP000184263"/>
    </source>
</evidence>
<organism evidence="2 3">
    <name type="scientific">Selenomonas ruminantium</name>
    <dbReference type="NCBI Taxonomy" id="971"/>
    <lineage>
        <taxon>Bacteria</taxon>
        <taxon>Bacillati</taxon>
        <taxon>Bacillota</taxon>
        <taxon>Negativicutes</taxon>
        <taxon>Selenomonadales</taxon>
        <taxon>Selenomonadaceae</taxon>
        <taxon>Selenomonas</taxon>
    </lineage>
</organism>
<evidence type="ECO:0000313" key="2">
    <source>
        <dbReference type="EMBL" id="SHK58603.1"/>
    </source>
</evidence>
<sequence length="284" mass="33511">MLYANQEVANAFSNVENVCDKAKDLLDKKEYSEAVALLKEEIKKVKKFKVYGFEEYYAFDEMFQFEIFINFLSGINTKSKKNKKRVKTAPNVIWRTEPITDLYYYCGYALVELGEFEQALNTLRMGLEWNPCSMDLRFERINIFRNQEDIENLHREAKEAYKYVFRPQHLTRIYRDRGYGFIEEEKWDAAIASYFLSLAFAVDDDDIERANGELGYIEETTGKEIEEPSEEEILQIAREYKIPIGIDGRLLNFAQRRWEQSMQNNDEDGVKYYQEIVEAFSDGA</sequence>